<keyword evidence="2" id="KW-0255">Endonuclease</keyword>
<evidence type="ECO:0000259" key="1">
    <source>
        <dbReference type="Pfam" id="PF05685"/>
    </source>
</evidence>
<dbReference type="SUPFAM" id="SSF52980">
    <property type="entry name" value="Restriction endonuclease-like"/>
    <property type="match status" value="1"/>
</dbReference>
<evidence type="ECO:0000313" key="3">
    <source>
        <dbReference type="Proteomes" id="UP000824073"/>
    </source>
</evidence>
<feature type="domain" description="Putative restriction endonuclease" evidence="1">
    <location>
        <begin position="18"/>
        <end position="179"/>
    </location>
</feature>
<dbReference type="PANTHER" id="PTHR36558:SF1">
    <property type="entry name" value="RESTRICTION ENDONUCLEASE DOMAIN-CONTAINING PROTEIN-RELATED"/>
    <property type="match status" value="1"/>
</dbReference>
<proteinExistence type="predicted"/>
<sequence length="190" mass="21419">MVFPAENARRTFADVLVWDENERAEIIDGQVFMMAPPSRVHQEISGELFRQLANFLDGKKCRVYAAPFAVRLFERDGDSPESVDTVVEPDISVVCDSGKLDKYGCKGAPDFIVEVLSPSTRRHDRLVKLGLYQRAGVREYWIVEPDTQSVQVFTLDGGLLRLCEDYGREDIARVNVLDGCFIDLGKVFPT</sequence>
<dbReference type="InterPro" id="IPR012296">
    <property type="entry name" value="Nuclease_put_TT1808"/>
</dbReference>
<reference evidence="2" key="1">
    <citation type="submission" date="2020-10" db="EMBL/GenBank/DDBJ databases">
        <authorList>
            <person name="Gilroy R."/>
        </authorList>
    </citation>
    <scope>NUCLEOTIDE SEQUENCE</scope>
    <source>
        <strain evidence="2">CHK191-8634</strain>
    </source>
</reference>
<dbReference type="Pfam" id="PF05685">
    <property type="entry name" value="Uma2"/>
    <property type="match status" value="1"/>
</dbReference>
<evidence type="ECO:0000313" key="2">
    <source>
        <dbReference type="EMBL" id="HIU43431.1"/>
    </source>
</evidence>
<reference evidence="2" key="2">
    <citation type="journal article" date="2021" name="PeerJ">
        <title>Extensive microbial diversity within the chicken gut microbiome revealed by metagenomics and culture.</title>
        <authorList>
            <person name="Gilroy R."/>
            <person name="Ravi A."/>
            <person name="Getino M."/>
            <person name="Pursley I."/>
            <person name="Horton D.L."/>
            <person name="Alikhan N.F."/>
            <person name="Baker D."/>
            <person name="Gharbi K."/>
            <person name="Hall N."/>
            <person name="Watson M."/>
            <person name="Adriaenssens E.M."/>
            <person name="Foster-Nyarko E."/>
            <person name="Jarju S."/>
            <person name="Secka A."/>
            <person name="Antonio M."/>
            <person name="Oren A."/>
            <person name="Chaudhuri R.R."/>
            <person name="La Ragione R."/>
            <person name="Hildebrand F."/>
            <person name="Pallen M.J."/>
        </authorList>
    </citation>
    <scope>NUCLEOTIDE SEQUENCE</scope>
    <source>
        <strain evidence="2">CHK191-8634</strain>
    </source>
</reference>
<gene>
    <name evidence="2" type="ORF">IAB67_03955</name>
</gene>
<protein>
    <submittedName>
        <fullName evidence="2">Uma2 family endonuclease</fullName>
    </submittedName>
</protein>
<dbReference type="Proteomes" id="UP000824073">
    <property type="component" value="Unassembled WGS sequence"/>
</dbReference>
<accession>A0A9D1IVD3</accession>
<keyword evidence="2" id="KW-0540">Nuclease</keyword>
<organism evidence="2 3">
    <name type="scientific">Candidatus Ventrousia excrementavium</name>
    <dbReference type="NCBI Taxonomy" id="2840961"/>
    <lineage>
        <taxon>Bacteria</taxon>
        <taxon>Bacillati</taxon>
        <taxon>Bacillota</taxon>
        <taxon>Clostridia</taxon>
        <taxon>Eubacteriales</taxon>
        <taxon>Clostridiaceae</taxon>
        <taxon>Clostridiaceae incertae sedis</taxon>
        <taxon>Candidatus Ventrousia</taxon>
    </lineage>
</organism>
<dbReference type="GO" id="GO:0004519">
    <property type="term" value="F:endonuclease activity"/>
    <property type="evidence" value="ECO:0007669"/>
    <property type="project" value="UniProtKB-KW"/>
</dbReference>
<comment type="caution">
    <text evidence="2">The sequence shown here is derived from an EMBL/GenBank/DDBJ whole genome shotgun (WGS) entry which is preliminary data.</text>
</comment>
<dbReference type="EMBL" id="DVMR01000035">
    <property type="protein sequence ID" value="HIU43431.1"/>
    <property type="molecule type" value="Genomic_DNA"/>
</dbReference>
<dbReference type="InterPro" id="IPR011335">
    <property type="entry name" value="Restrct_endonuc-II-like"/>
</dbReference>
<dbReference type="PANTHER" id="PTHR36558">
    <property type="entry name" value="GLR1098 PROTEIN"/>
    <property type="match status" value="1"/>
</dbReference>
<dbReference type="AlphaFoldDB" id="A0A9D1IVD3"/>
<keyword evidence="2" id="KW-0378">Hydrolase</keyword>
<dbReference type="CDD" id="cd06260">
    <property type="entry name" value="DUF820-like"/>
    <property type="match status" value="1"/>
</dbReference>
<dbReference type="Gene3D" id="3.90.1570.10">
    <property type="entry name" value="tt1808, chain A"/>
    <property type="match status" value="1"/>
</dbReference>
<name>A0A9D1IVD3_9CLOT</name>
<dbReference type="InterPro" id="IPR008538">
    <property type="entry name" value="Uma2"/>
</dbReference>